<dbReference type="Proteomes" id="UP001500604">
    <property type="component" value="Unassembled WGS sequence"/>
</dbReference>
<reference evidence="3" key="1">
    <citation type="journal article" date="2019" name="Int. J. Syst. Evol. Microbiol.">
        <title>The Global Catalogue of Microorganisms (GCM) 10K type strain sequencing project: providing services to taxonomists for standard genome sequencing and annotation.</title>
        <authorList>
            <consortium name="The Broad Institute Genomics Platform"/>
            <consortium name="The Broad Institute Genome Sequencing Center for Infectious Disease"/>
            <person name="Wu L."/>
            <person name="Ma J."/>
        </authorList>
    </citation>
    <scope>NUCLEOTIDE SEQUENCE [LARGE SCALE GENOMIC DNA]</scope>
    <source>
        <strain evidence="3">JCM 17805</strain>
    </source>
</reference>
<gene>
    <name evidence="2" type="ORF">GCM10023116_46790</name>
</gene>
<dbReference type="EMBL" id="BAABFL010000474">
    <property type="protein sequence ID" value="GAA4652395.1"/>
    <property type="molecule type" value="Genomic_DNA"/>
</dbReference>
<organism evidence="2 3">
    <name type="scientific">Kistimonas scapharcae</name>
    <dbReference type="NCBI Taxonomy" id="1036133"/>
    <lineage>
        <taxon>Bacteria</taxon>
        <taxon>Pseudomonadati</taxon>
        <taxon>Pseudomonadota</taxon>
        <taxon>Gammaproteobacteria</taxon>
        <taxon>Oceanospirillales</taxon>
        <taxon>Endozoicomonadaceae</taxon>
        <taxon>Kistimonas</taxon>
    </lineage>
</organism>
<evidence type="ECO:0000259" key="1">
    <source>
        <dbReference type="Pfam" id="PF09718"/>
    </source>
</evidence>
<comment type="caution">
    <text evidence="2">The sequence shown here is derived from an EMBL/GenBank/DDBJ whole genome shotgun (WGS) entry which is preliminary data.</text>
</comment>
<dbReference type="Pfam" id="PF09718">
    <property type="entry name" value="Tape_meas_lam_C"/>
    <property type="match status" value="1"/>
</dbReference>
<sequence length="616" mass="64026">MTTIAKLTVDLIAESSSFRKELDKATATTKNWSEKVSASVGTAATAIAGLGVTAATGLAALYTVTAQGIDQQTKFADRIGITTEALAGLQHAGELTGVSADRMQDSLQGMVERISEAKEGTGEAAEALERLGLSAQALNQLAPEEQFMVIADAMQQLENRSDQVRTAIQLFEGEGAALLNTLDAGSEGIAAMMREAELLGVALDRVDAAQVEQANDAFYRAGLASQGFARQLTAELAPIVEGVSNEFLKATINAGGMGEVATKAADAIVTGLDVVYTGLLSLQNGWNVVKLGAISAARFGVEALYALEYNIKAFLNSLPGVEMEMSESLSRAVVKLRDESKEALDDVITTSNKLATQMVAVFDGGGAVKQITDQWKATSQATAKATAETKTYGNTLQELGVIAVEAGETSKSGTKTAESAWNNYLTRIGNTSANLEQAATGWTTSFGDALADMVTKGEMDFARLADSIINDLLRIAIQSQIVAPIANSLGLFGNGTGGTGGTGGAAVAGTRAAGGPVNAGSTYLVGERGPELFTAGTAGRVTASDKLGGNVIVNVYNSNASEYDVSTRSSTSADGMKQLDIYIEQKIRSTVNGDIARGQGVSTAIQQQFGLTRKGY</sequence>
<dbReference type="InterPro" id="IPR006431">
    <property type="entry name" value="Phage_tape_meas_C"/>
</dbReference>
<evidence type="ECO:0000313" key="2">
    <source>
        <dbReference type="EMBL" id="GAA4652395.1"/>
    </source>
</evidence>
<name>A0ABP8V8R8_9GAMM</name>
<accession>A0ABP8V8R8</accession>
<dbReference type="RefSeq" id="WP_345198950.1">
    <property type="nucleotide sequence ID" value="NZ_BAABFL010000474.1"/>
</dbReference>
<protein>
    <recommendedName>
        <fullName evidence="1">Bacteriophage tail tape measure C-terminal domain-containing protein</fullName>
    </recommendedName>
</protein>
<proteinExistence type="predicted"/>
<feature type="domain" description="Bacteriophage tail tape measure C-terminal" evidence="1">
    <location>
        <begin position="413"/>
        <end position="486"/>
    </location>
</feature>
<evidence type="ECO:0000313" key="3">
    <source>
        <dbReference type="Proteomes" id="UP001500604"/>
    </source>
</evidence>
<keyword evidence="3" id="KW-1185">Reference proteome</keyword>